<dbReference type="PANTHER" id="PTHR43329">
    <property type="entry name" value="EPOXIDE HYDROLASE"/>
    <property type="match status" value="1"/>
</dbReference>
<comment type="caution">
    <text evidence="3">The sequence shown here is derived from an EMBL/GenBank/DDBJ whole genome shotgun (WGS) entry which is preliminary data.</text>
</comment>
<reference evidence="4" key="1">
    <citation type="journal article" date="2019" name="Int. J. Syst. Evol. Microbiol.">
        <title>The Global Catalogue of Microorganisms (GCM) 10K type strain sequencing project: providing services to taxonomists for standard genome sequencing and annotation.</title>
        <authorList>
            <consortium name="The Broad Institute Genomics Platform"/>
            <consortium name="The Broad Institute Genome Sequencing Center for Infectious Disease"/>
            <person name="Wu L."/>
            <person name="Ma J."/>
        </authorList>
    </citation>
    <scope>NUCLEOTIDE SEQUENCE [LARGE SCALE GENOMIC DNA]</scope>
    <source>
        <strain evidence="4">JCM 6238</strain>
    </source>
</reference>
<evidence type="ECO:0000256" key="1">
    <source>
        <dbReference type="ARBA" id="ARBA00022801"/>
    </source>
</evidence>
<evidence type="ECO:0000313" key="4">
    <source>
        <dbReference type="Proteomes" id="UP001501584"/>
    </source>
</evidence>
<dbReference type="GO" id="GO:0016787">
    <property type="term" value="F:hydrolase activity"/>
    <property type="evidence" value="ECO:0007669"/>
    <property type="project" value="UniProtKB-KW"/>
</dbReference>
<name>A0ABP5S922_9ACTN</name>
<keyword evidence="4" id="KW-1185">Reference proteome</keyword>
<dbReference type="InterPro" id="IPR000639">
    <property type="entry name" value="Epox_hydrolase-like"/>
</dbReference>
<dbReference type="Proteomes" id="UP001501584">
    <property type="component" value="Unassembled WGS sequence"/>
</dbReference>
<protein>
    <submittedName>
        <fullName evidence="3">Alpha/beta hydrolase</fullName>
    </submittedName>
</protein>
<gene>
    <name evidence="3" type="ORF">GCM10010403_12950</name>
</gene>
<dbReference type="PRINTS" id="PR00412">
    <property type="entry name" value="EPOXHYDRLASE"/>
</dbReference>
<proteinExistence type="predicted"/>
<dbReference type="EMBL" id="BAAASX010000002">
    <property type="protein sequence ID" value="GAA2324175.1"/>
    <property type="molecule type" value="Genomic_DNA"/>
</dbReference>
<keyword evidence="1 3" id="KW-0378">Hydrolase</keyword>
<evidence type="ECO:0000313" key="3">
    <source>
        <dbReference type="EMBL" id="GAA2324175.1"/>
    </source>
</evidence>
<dbReference type="InterPro" id="IPR000073">
    <property type="entry name" value="AB_hydrolase_1"/>
</dbReference>
<dbReference type="Pfam" id="PF00561">
    <property type="entry name" value="Abhydrolase_1"/>
    <property type="match status" value="1"/>
</dbReference>
<sequence length="315" mass="34341">MDHEPPHGDQAGDELFPGFDEWDVPVAPGVALHGRSGGSGPAVLLLHGHPRTHTTWHGVAPALAAAGYTVVCPDLRGYGRSSKPEPDPEHEVYCDRTMAVDAVVLMEALGHETFAVVGHDRGCYVAYRTALDAPDRVTALAVCDGVPILEALERADARFAERWWHWFFFGASPHAERVIAADPLAWYRPDESRMGTGNYRDLVAALEDPRTVRAMLEDYRAGLGVDRANDAADREAGRRIPAPTLVVWSLRDDMPLLYGDPAKVWGTWCERPVGTAVINSGHHMAEEAPEQLAAALAAFLDAQGRGRSSRTTSQR</sequence>
<dbReference type="InterPro" id="IPR029058">
    <property type="entry name" value="AB_hydrolase_fold"/>
</dbReference>
<dbReference type="PRINTS" id="PR00111">
    <property type="entry name" value="ABHYDROLASE"/>
</dbReference>
<dbReference type="Gene3D" id="3.40.50.1820">
    <property type="entry name" value="alpha/beta hydrolase"/>
    <property type="match status" value="1"/>
</dbReference>
<evidence type="ECO:0000259" key="2">
    <source>
        <dbReference type="Pfam" id="PF00561"/>
    </source>
</evidence>
<feature type="domain" description="AB hydrolase-1" evidence="2">
    <location>
        <begin position="41"/>
        <end position="253"/>
    </location>
</feature>
<organism evidence="3 4">
    <name type="scientific">Glycomyces rutgersensis</name>
    <dbReference type="NCBI Taxonomy" id="58115"/>
    <lineage>
        <taxon>Bacteria</taxon>
        <taxon>Bacillati</taxon>
        <taxon>Actinomycetota</taxon>
        <taxon>Actinomycetes</taxon>
        <taxon>Glycomycetales</taxon>
        <taxon>Glycomycetaceae</taxon>
        <taxon>Glycomyces</taxon>
    </lineage>
</organism>
<dbReference type="SUPFAM" id="SSF53474">
    <property type="entry name" value="alpha/beta-Hydrolases"/>
    <property type="match status" value="1"/>
</dbReference>
<accession>A0ABP5S922</accession>